<dbReference type="InterPro" id="IPR029069">
    <property type="entry name" value="HotDog_dom_sf"/>
</dbReference>
<proteinExistence type="predicted"/>
<reference evidence="1 2" key="1">
    <citation type="journal article" date="2019" name="Int. J. Syst. Evol. Microbiol.">
        <title>The Global Catalogue of Microorganisms (GCM) 10K type strain sequencing project: providing services to taxonomists for standard genome sequencing and annotation.</title>
        <authorList>
            <consortium name="The Broad Institute Genomics Platform"/>
            <consortium name="The Broad Institute Genome Sequencing Center for Infectious Disease"/>
            <person name="Wu L."/>
            <person name="Ma J."/>
        </authorList>
    </citation>
    <scope>NUCLEOTIDE SEQUENCE [LARGE SCALE GENOMIC DNA]</scope>
    <source>
        <strain evidence="1 2">CGMCC 1.12553</strain>
    </source>
</reference>
<sequence>MTDETPPAEGDVVSYSRTFTEADVRTFTELSNDRGDHHLEPDDEGRLLVHGLLTATLPTKVGGEMDFLARTMEFDFRRPVYTGEKITCRVTIDRLEEREDRYVGASLVECENEAGETVMTGSFDGIIRK</sequence>
<dbReference type="InterPro" id="IPR050965">
    <property type="entry name" value="UPF0336/Enoyl-CoA_hydratase"/>
</dbReference>
<dbReference type="PANTHER" id="PTHR43437:SF3">
    <property type="entry name" value="HYDROXYACYL-THIOESTER DEHYDRATASE TYPE 2, MITOCHONDRIAL"/>
    <property type="match status" value="1"/>
</dbReference>
<evidence type="ECO:0000313" key="1">
    <source>
        <dbReference type="EMBL" id="MFC4359175.1"/>
    </source>
</evidence>
<keyword evidence="2" id="KW-1185">Reference proteome</keyword>
<dbReference type="SUPFAM" id="SSF54637">
    <property type="entry name" value="Thioesterase/thiol ester dehydrase-isomerase"/>
    <property type="match status" value="1"/>
</dbReference>
<comment type="caution">
    <text evidence="1">The sequence shown here is derived from an EMBL/GenBank/DDBJ whole genome shotgun (WGS) entry which is preliminary data.</text>
</comment>
<name>A0ABD5PE17_9EURY</name>
<accession>A0ABD5PE17</accession>
<dbReference type="Gene3D" id="3.10.129.10">
    <property type="entry name" value="Hotdog Thioesterase"/>
    <property type="match status" value="1"/>
</dbReference>
<dbReference type="GO" id="GO:0016836">
    <property type="term" value="F:hydro-lyase activity"/>
    <property type="evidence" value="ECO:0007669"/>
    <property type="project" value="UniProtKB-ARBA"/>
</dbReference>
<dbReference type="PANTHER" id="PTHR43437">
    <property type="entry name" value="HYDROXYACYL-THIOESTER DEHYDRATASE TYPE 2, MITOCHONDRIAL-RELATED"/>
    <property type="match status" value="1"/>
</dbReference>
<evidence type="ECO:0000313" key="2">
    <source>
        <dbReference type="Proteomes" id="UP001595921"/>
    </source>
</evidence>
<dbReference type="RefSeq" id="WP_267622943.1">
    <property type="nucleotide sequence ID" value="NZ_JAODIW010000006.1"/>
</dbReference>
<organism evidence="1 2">
    <name type="scientific">Halobium salinum</name>
    <dbReference type="NCBI Taxonomy" id="1364940"/>
    <lineage>
        <taxon>Archaea</taxon>
        <taxon>Methanobacteriati</taxon>
        <taxon>Methanobacteriota</taxon>
        <taxon>Stenosarchaea group</taxon>
        <taxon>Halobacteria</taxon>
        <taxon>Halobacteriales</taxon>
        <taxon>Haloferacaceae</taxon>
        <taxon>Halobium</taxon>
    </lineage>
</organism>
<protein>
    <submittedName>
        <fullName evidence="1">Dehydratase</fullName>
    </submittedName>
</protein>
<dbReference type="Proteomes" id="UP001595921">
    <property type="component" value="Unassembled WGS sequence"/>
</dbReference>
<dbReference type="EMBL" id="JBHSDS010000008">
    <property type="protein sequence ID" value="MFC4359175.1"/>
    <property type="molecule type" value="Genomic_DNA"/>
</dbReference>
<gene>
    <name evidence="1" type="ORF">ACFO0N_14605</name>
</gene>
<dbReference type="AlphaFoldDB" id="A0ABD5PE17"/>